<feature type="compositionally biased region" description="Basic and acidic residues" evidence="2">
    <location>
        <begin position="184"/>
        <end position="197"/>
    </location>
</feature>
<reference evidence="4" key="2">
    <citation type="submission" date="2025-08" db="UniProtKB">
        <authorList>
            <consortium name="Ensembl"/>
        </authorList>
    </citation>
    <scope>IDENTIFICATION</scope>
</reference>
<comment type="similarity">
    <text evidence="1">Belongs to the TCP10 family.</text>
</comment>
<feature type="domain" description="Centromere protein J C-terminal" evidence="3">
    <location>
        <begin position="387"/>
        <end position="410"/>
    </location>
</feature>
<sequence>MLEGQLEAEEPKEGTHPEDPCPGAMAAMEKTAVAAEVPREDGNAGEIPSLQQQITRLHQELGRQESLWADVHRKLQSHIDALRKQNLELREELRGRQRQQWEARKKPAASPHVGQESHTLALETAFGKNSPLSVDEETMPKYASRKSQSATLLGQRSSSNNLAPPKPMSLKTERINSGKTPPQEGREKSPPGRRQDRSPAPTGRPTPGAERRGVSEDGKVMHPSSRSLQNSSGRKSPVQASQAATLQEQTAAARGADRSSSVFESSEGGFLSHVQPDELAGSSSNIAELQVERALSEGCAITTFPDASQKELSTDKKVTIIQFSNGDVKKIKPDQRVIYYHANAQTMRTTYADGLEVVQFPNKQTEKFYPNGSKEIVFPDGTVKRLKDGQEETLFPDGTIVRVERNGDKTLCSAMGRKKSTQPSSRGGSTRVAPSRLYCSGCQETKYASGRVKIKDEAGNVVLDEKQMSPQYAVSHGKCQL</sequence>
<dbReference type="Pfam" id="PF07202">
    <property type="entry name" value="Tcp10_C"/>
    <property type="match status" value="2"/>
</dbReference>
<dbReference type="PANTHER" id="PTHR10331">
    <property type="entry name" value="T COMPLEX PROTEIN 10"/>
    <property type="match status" value="1"/>
</dbReference>
<reference evidence="4" key="3">
    <citation type="submission" date="2025-09" db="UniProtKB">
        <authorList>
            <consortium name="Ensembl"/>
        </authorList>
    </citation>
    <scope>IDENTIFICATION</scope>
</reference>
<proteinExistence type="inferred from homology"/>
<dbReference type="InterPro" id="IPR047002">
    <property type="entry name" value="Tcp10_C_sf"/>
</dbReference>
<protein>
    <recommendedName>
        <fullName evidence="3">Centromere protein J C-terminal domain-containing protein</fullName>
    </recommendedName>
</protein>
<feature type="compositionally biased region" description="Polar residues" evidence="2">
    <location>
        <begin position="145"/>
        <end position="162"/>
    </location>
</feature>
<evidence type="ECO:0000313" key="5">
    <source>
        <dbReference type="Proteomes" id="UP000001595"/>
    </source>
</evidence>
<feature type="compositionally biased region" description="Basic and acidic residues" evidence="2">
    <location>
        <begin position="209"/>
        <end position="220"/>
    </location>
</feature>
<dbReference type="InterPro" id="IPR009852">
    <property type="entry name" value="CENPJ_C_dom"/>
</dbReference>
<evidence type="ECO:0000259" key="3">
    <source>
        <dbReference type="Pfam" id="PF07202"/>
    </source>
</evidence>
<evidence type="ECO:0000256" key="2">
    <source>
        <dbReference type="SAM" id="MobiDB-lite"/>
    </source>
</evidence>
<feature type="compositionally biased region" description="Low complexity" evidence="2">
    <location>
        <begin position="239"/>
        <end position="268"/>
    </location>
</feature>
<feature type="domain" description="Centromere protein J C-terminal" evidence="3">
    <location>
        <begin position="353"/>
        <end position="385"/>
    </location>
</feature>
<organism evidence="4 5">
    <name type="scientific">Pongo abelii</name>
    <name type="common">Sumatran orangutan</name>
    <name type="synonym">Pongo pygmaeus abelii</name>
    <dbReference type="NCBI Taxonomy" id="9601"/>
    <lineage>
        <taxon>Eukaryota</taxon>
        <taxon>Metazoa</taxon>
        <taxon>Chordata</taxon>
        <taxon>Craniata</taxon>
        <taxon>Vertebrata</taxon>
        <taxon>Euteleostomi</taxon>
        <taxon>Mammalia</taxon>
        <taxon>Eutheria</taxon>
        <taxon>Euarchontoglires</taxon>
        <taxon>Primates</taxon>
        <taxon>Haplorrhini</taxon>
        <taxon>Catarrhini</taxon>
        <taxon>Hominidae</taxon>
        <taxon>Pongo</taxon>
    </lineage>
</organism>
<feature type="region of interest" description="Disordered" evidence="2">
    <location>
        <begin position="94"/>
        <end position="268"/>
    </location>
</feature>
<dbReference type="OMA" id="FMPDQRV"/>
<dbReference type="InterPro" id="IPR026581">
    <property type="entry name" value="TCP10L/CENPJ"/>
</dbReference>
<reference evidence="4 5" key="1">
    <citation type="submission" date="2008-02" db="EMBL/GenBank/DDBJ databases">
        <title>A 6x draft sequence assembly of the Pongo pygmaeus abelii genome.</title>
        <authorList>
            <person name="Wilson R.K."/>
            <person name="Mardis E."/>
        </authorList>
    </citation>
    <scope>NUCLEOTIDE SEQUENCE [LARGE SCALE GENOMIC DNA]</scope>
</reference>
<dbReference type="GeneTree" id="ENSGT00530000063927"/>
<evidence type="ECO:0000256" key="1">
    <source>
        <dbReference type="ARBA" id="ARBA00005627"/>
    </source>
</evidence>
<evidence type="ECO:0000313" key="4">
    <source>
        <dbReference type="Ensembl" id="ENSPPYP00000040213.1"/>
    </source>
</evidence>
<dbReference type="Gene3D" id="2.60.450.20">
    <property type="match status" value="1"/>
</dbReference>
<dbReference type="Proteomes" id="UP000001595">
    <property type="component" value="Chromosome 6"/>
</dbReference>
<keyword evidence="5" id="KW-1185">Reference proteome</keyword>
<feature type="compositionally biased region" description="Basic and acidic residues" evidence="2">
    <location>
        <begin position="94"/>
        <end position="105"/>
    </location>
</feature>
<feature type="region of interest" description="Disordered" evidence="2">
    <location>
        <begin position="1"/>
        <end position="24"/>
    </location>
</feature>
<feature type="compositionally biased region" description="Polar residues" evidence="2">
    <location>
        <begin position="224"/>
        <end position="234"/>
    </location>
</feature>
<dbReference type="AlphaFoldDB" id="A0A8I5UAX3"/>
<feature type="compositionally biased region" description="Basic and acidic residues" evidence="2">
    <location>
        <begin position="9"/>
        <end position="19"/>
    </location>
</feature>
<dbReference type="Ensembl" id="ENSPPYT00000042254.1">
    <property type="protein sequence ID" value="ENSPPYP00000040213.1"/>
    <property type="gene ID" value="ENSPPYG00000017172.3"/>
</dbReference>
<dbReference type="PANTHER" id="PTHR10331:SF25">
    <property type="entry name" value="T-COMPLEX PROTEIN 10A-RELATED"/>
    <property type="match status" value="1"/>
</dbReference>
<accession>A0A8I5UAX3</accession>
<name>A0A8I5UAX3_PONAB</name>